<dbReference type="PRINTS" id="PR01955">
    <property type="entry name" value="LANCFRANKIA"/>
</dbReference>
<gene>
    <name evidence="2" type="ORF">ELH40_34835</name>
</gene>
<dbReference type="SMART" id="SM01260">
    <property type="entry name" value="LANC_like"/>
    <property type="match status" value="1"/>
</dbReference>
<protein>
    <recommendedName>
        <fullName evidence="4">Lanthionine synthetase C-like protein</fullName>
    </recommendedName>
</protein>
<dbReference type="InterPro" id="IPR040871">
    <property type="entry name" value="HopA1"/>
</dbReference>
<evidence type="ECO:0000256" key="1">
    <source>
        <dbReference type="PIRSR" id="PIRSR607822-1"/>
    </source>
</evidence>
<comment type="caution">
    <text evidence="2">The sequence shown here is derived from an EMBL/GenBank/DDBJ whole genome shotgun (WGS) entry which is preliminary data.</text>
</comment>
<keyword evidence="1" id="KW-0479">Metal-binding</keyword>
<keyword evidence="1" id="KW-0862">Zinc</keyword>
<proteinExistence type="predicted"/>
<dbReference type="SUPFAM" id="SSF158745">
    <property type="entry name" value="LanC-like"/>
    <property type="match status" value="1"/>
</dbReference>
<accession>A0AB38HTM2</accession>
<organism evidence="2 3">
    <name type="scientific">Rhizobium ruizarguesonis</name>
    <dbReference type="NCBI Taxonomy" id="2081791"/>
    <lineage>
        <taxon>Bacteria</taxon>
        <taxon>Pseudomonadati</taxon>
        <taxon>Pseudomonadota</taxon>
        <taxon>Alphaproteobacteria</taxon>
        <taxon>Hyphomicrobiales</taxon>
        <taxon>Rhizobiaceae</taxon>
        <taxon>Rhizobium/Agrobacterium group</taxon>
        <taxon>Rhizobium</taxon>
    </lineage>
</organism>
<dbReference type="PRINTS" id="PR01950">
    <property type="entry name" value="LANCSUPER"/>
</dbReference>
<dbReference type="AlphaFoldDB" id="A0AB38HTM2"/>
<keyword evidence="2" id="KW-0614">Plasmid</keyword>
<feature type="binding site" evidence="1">
    <location>
        <position position="682"/>
    </location>
    <ligand>
        <name>Zn(2+)</name>
        <dbReference type="ChEBI" id="CHEBI:29105"/>
    </ligand>
</feature>
<dbReference type="Gene3D" id="1.50.10.20">
    <property type="match status" value="1"/>
</dbReference>
<dbReference type="InterPro" id="IPR007822">
    <property type="entry name" value="LANC-like"/>
</dbReference>
<dbReference type="GO" id="GO:0046872">
    <property type="term" value="F:metal ion binding"/>
    <property type="evidence" value="ECO:0007669"/>
    <property type="project" value="UniProtKB-KW"/>
</dbReference>
<feature type="binding site" evidence="1">
    <location>
        <position position="630"/>
    </location>
    <ligand>
        <name>Zn(2+)</name>
        <dbReference type="ChEBI" id="CHEBI:29105"/>
    </ligand>
</feature>
<sequence>MLGDNPGAAIDVAMRELLVSPDPAGFEWFGVYRALSQRRVRSLKSLPRNAPLIGAMTDCLYENFYCVGSPTPYLEYPHYYVQTDNQFVQMLRDAGFNKIAWTEMPVENITPTALVGSLGGISVYLDQNSQLRRRENGLPISADNGEEAWPDVVAAGGRSWTLHASPGFLLLFGRNDLHEAAPHRVYSSLHAHRAAEWIATATRHLDYAQVKFRLKALAHPLDYSRRLDTSVIYIDLRARGAQRALADAYREASHCFRDGVPALTRWIAPGLSVAESPPGGESFGRHRCGLIAEARLHAAEVELTKPEDVHSCCEVVFLSHGIDPSRPYKQQHSDEGCIEQLETLICRSATNTADRWRQSSGAVPAEKWLMAAKKIGQRLAADAFWYERRCQWIGSTTLPGSPLTARTLPSCLYNGTAGIGHFLLELGYRTQSEEFLETGTAAMRQALFDISEPAGATGLYAGSLGIALIAARSALALGNGSAVDEAVVVARHVATSQAVPAANNPDLLLGLAGKILGLLSFSVLLRDDSFRGHAIDFGETLLKIAHRDGPSWSWHNPTIASNRHLSGMSHGIAGIVLALAELWRITKDRSFLDAMIGAMHYEDLTFSHGRANWPDHRGLDRSRQFINFWCHGGAGIILSRLHSSRLLGRRRLPKRVVNAIETLRQTVHRNIGNESANFNLCHGLAGNCEILMEASRWGNAALDWQDCAAKTAVECCIGGIECHGISGTWPCGWDVDDPSLLLGRAGIGYAYLRLYDPSAPSVLAFDPAEWGRVPGAI</sequence>
<dbReference type="Pfam" id="PF05147">
    <property type="entry name" value="LANC_like"/>
    <property type="match status" value="1"/>
</dbReference>
<dbReference type="RefSeq" id="WP_130721074.1">
    <property type="nucleotide sequence ID" value="NZ_SIMQ01000006.1"/>
</dbReference>
<feature type="binding site" evidence="1">
    <location>
        <position position="681"/>
    </location>
    <ligand>
        <name>Zn(2+)</name>
        <dbReference type="ChEBI" id="CHEBI:29105"/>
    </ligand>
</feature>
<geneLocation type="plasmid" evidence="2">
    <name>pSM92_Rh03</name>
</geneLocation>
<reference evidence="2 3" key="1">
    <citation type="submission" date="2019-02" db="EMBL/GenBank/DDBJ databases">
        <title>The genomic architecture of introgression among sibling species of bacteria.</title>
        <authorList>
            <person name="Cavassim M.I.A."/>
            <person name="Moeskjaer S."/>
            <person name="Moslemi C."/>
            <person name="Fields B."/>
            <person name="Bachmann A."/>
            <person name="Vilhjalmsson B."/>
            <person name="Schierup M.H."/>
            <person name="Young J.P.W."/>
            <person name="Andersen S.U."/>
        </authorList>
    </citation>
    <scope>NUCLEOTIDE SEQUENCE [LARGE SCALE GENOMIC DNA]</scope>
    <source>
        <strain evidence="2 3">SM92</strain>
        <plasmid evidence="2">pSM92_Rh03</plasmid>
    </source>
</reference>
<dbReference type="EMBL" id="SIMR01000004">
    <property type="protein sequence ID" value="TBC04662.1"/>
    <property type="molecule type" value="Genomic_DNA"/>
</dbReference>
<dbReference type="Pfam" id="PF17914">
    <property type="entry name" value="HopA1"/>
    <property type="match status" value="1"/>
</dbReference>
<dbReference type="GO" id="GO:0031179">
    <property type="term" value="P:peptide modification"/>
    <property type="evidence" value="ECO:0007669"/>
    <property type="project" value="InterPro"/>
</dbReference>
<evidence type="ECO:0000313" key="2">
    <source>
        <dbReference type="EMBL" id="TBC04662.1"/>
    </source>
</evidence>
<evidence type="ECO:0000313" key="3">
    <source>
        <dbReference type="Proteomes" id="UP000294215"/>
    </source>
</evidence>
<evidence type="ECO:0008006" key="4">
    <source>
        <dbReference type="Google" id="ProtNLM"/>
    </source>
</evidence>
<name>A0AB38HTM2_9HYPH</name>
<dbReference type="Proteomes" id="UP000294215">
    <property type="component" value="Unassembled WGS sequence"/>
</dbReference>